<protein>
    <submittedName>
        <fullName evidence="1">Uncharacterized protein</fullName>
    </submittedName>
</protein>
<gene>
    <name evidence="1" type="ORF">Scinn_45360</name>
</gene>
<comment type="caution">
    <text evidence="1">The sequence shown here is derived from an EMBL/GenBank/DDBJ whole genome shotgun (WGS) entry which is preliminary data.</text>
</comment>
<keyword evidence="2" id="KW-1185">Reference proteome</keyword>
<reference evidence="2" key="1">
    <citation type="submission" date="2020-09" db="EMBL/GenBank/DDBJ databases">
        <title>Whole genome shotgun sequence of Streptomyces cinnamonensis NBRC 15873.</title>
        <authorList>
            <person name="Komaki H."/>
            <person name="Tamura T."/>
        </authorList>
    </citation>
    <scope>NUCLEOTIDE SEQUENCE [LARGE SCALE GENOMIC DNA]</scope>
    <source>
        <strain evidence="2">NBRC 15873</strain>
    </source>
</reference>
<dbReference type="Proteomes" id="UP000660554">
    <property type="component" value="Unassembled WGS sequence"/>
</dbReference>
<sequence length="76" mass="7671">MGSLIRTASALFSTYETVARDTPARRATSALVGTGGGGGCGGFDDSDMAVASFQNGCAPGLADGLKRMLHSAYTSH</sequence>
<dbReference type="EMBL" id="BNDV01000010">
    <property type="protein sequence ID" value="GHI15073.1"/>
    <property type="molecule type" value="Genomic_DNA"/>
</dbReference>
<accession>A0ABQ3NQP1</accession>
<proteinExistence type="predicted"/>
<organism evidence="1 2">
    <name type="scientific">Streptomyces virginiae</name>
    <name type="common">Streptomyces cinnamonensis</name>
    <dbReference type="NCBI Taxonomy" id="1961"/>
    <lineage>
        <taxon>Bacteria</taxon>
        <taxon>Bacillati</taxon>
        <taxon>Actinomycetota</taxon>
        <taxon>Actinomycetes</taxon>
        <taxon>Kitasatosporales</taxon>
        <taxon>Streptomycetaceae</taxon>
        <taxon>Streptomyces</taxon>
    </lineage>
</organism>
<evidence type="ECO:0000313" key="2">
    <source>
        <dbReference type="Proteomes" id="UP000660554"/>
    </source>
</evidence>
<name>A0ABQ3NQP1_STRVG</name>
<evidence type="ECO:0000313" key="1">
    <source>
        <dbReference type="EMBL" id="GHI15073.1"/>
    </source>
</evidence>